<dbReference type="AlphaFoldDB" id="A0A0A2LGV2"/>
<evidence type="ECO:0000313" key="2">
    <source>
        <dbReference type="Proteomes" id="UP000030104"/>
    </source>
</evidence>
<reference evidence="1 2" key="1">
    <citation type="journal article" date="2015" name="Mol. Plant Microbe Interact.">
        <title>Genome, transcriptome, and functional analyses of Penicillium expansum provide new insights into secondary metabolism and pathogenicity.</title>
        <authorList>
            <person name="Ballester A.R."/>
            <person name="Marcet-Houben M."/>
            <person name="Levin E."/>
            <person name="Sela N."/>
            <person name="Selma-Lazaro C."/>
            <person name="Carmona L."/>
            <person name="Wisniewski M."/>
            <person name="Droby S."/>
            <person name="Gonzalez-Candelas L."/>
            <person name="Gabaldon T."/>
        </authorList>
    </citation>
    <scope>NUCLEOTIDE SEQUENCE [LARGE SCALE GENOMIC DNA]</scope>
    <source>
        <strain evidence="1 2">PHI-1</strain>
    </source>
</reference>
<comment type="caution">
    <text evidence="1">The sequence shown here is derived from an EMBL/GenBank/DDBJ whole genome shotgun (WGS) entry which is preliminary data.</text>
</comment>
<sequence>MKWTGSDSNAGLFACKANTLPTELRAQLM</sequence>
<keyword evidence="2" id="KW-1185">Reference proteome</keyword>
<name>A0A0A2LGV2_PENIT</name>
<evidence type="ECO:0000313" key="1">
    <source>
        <dbReference type="EMBL" id="KGO75805.1"/>
    </source>
</evidence>
<proteinExistence type="predicted"/>
<dbReference type="HOGENOM" id="CLU_3410727_0_0_1"/>
<dbReference type="EMBL" id="JQGA01000430">
    <property type="protein sequence ID" value="KGO75805.1"/>
    <property type="molecule type" value="Genomic_DNA"/>
</dbReference>
<accession>A0A0A2LGV2</accession>
<gene>
    <name evidence="1" type="ORF">PITC_033890</name>
</gene>
<organism evidence="1 2">
    <name type="scientific">Penicillium italicum</name>
    <name type="common">Blue mold</name>
    <dbReference type="NCBI Taxonomy" id="40296"/>
    <lineage>
        <taxon>Eukaryota</taxon>
        <taxon>Fungi</taxon>
        <taxon>Dikarya</taxon>
        <taxon>Ascomycota</taxon>
        <taxon>Pezizomycotina</taxon>
        <taxon>Eurotiomycetes</taxon>
        <taxon>Eurotiomycetidae</taxon>
        <taxon>Eurotiales</taxon>
        <taxon>Aspergillaceae</taxon>
        <taxon>Penicillium</taxon>
    </lineage>
</organism>
<dbReference type="Proteomes" id="UP000030104">
    <property type="component" value="Unassembled WGS sequence"/>
</dbReference>
<protein>
    <submittedName>
        <fullName evidence="1">Uncharacterized protein</fullName>
    </submittedName>
</protein>